<dbReference type="Proteomes" id="UP001175271">
    <property type="component" value="Unassembled WGS sequence"/>
</dbReference>
<feature type="compositionally biased region" description="Basic and acidic residues" evidence="1">
    <location>
        <begin position="48"/>
        <end position="68"/>
    </location>
</feature>
<evidence type="ECO:0000256" key="1">
    <source>
        <dbReference type="SAM" id="MobiDB-lite"/>
    </source>
</evidence>
<protein>
    <submittedName>
        <fullName evidence="2">Uncharacterized protein</fullName>
    </submittedName>
</protein>
<feature type="compositionally biased region" description="Basic and acidic residues" evidence="1">
    <location>
        <begin position="103"/>
        <end position="126"/>
    </location>
</feature>
<dbReference type="EMBL" id="JAUCMV010000003">
    <property type="protein sequence ID" value="KAK0409039.1"/>
    <property type="molecule type" value="Genomic_DNA"/>
</dbReference>
<keyword evidence="3" id="KW-1185">Reference proteome</keyword>
<sequence>MENGLLLTIETSENNSIARKETPDSKYELEQLEKDSEDDKESDTCASPEKKPNLSEKTGKENDRQTLARDVEWYEDMRRNNEEAERRDDRIRASVQIPPSIEKLYRESERSGEKSTASKEKELHEAVKQAAQLKKNNAKLEEVTELLDVRKEFFDARLEKNQKGTRI</sequence>
<evidence type="ECO:0000313" key="2">
    <source>
        <dbReference type="EMBL" id="KAK0409039.1"/>
    </source>
</evidence>
<feature type="region of interest" description="Disordered" evidence="1">
    <location>
        <begin position="1"/>
        <end position="68"/>
    </location>
</feature>
<proteinExistence type="predicted"/>
<name>A0AA39LTT0_9BILA</name>
<organism evidence="2 3">
    <name type="scientific">Steinernema hermaphroditum</name>
    <dbReference type="NCBI Taxonomy" id="289476"/>
    <lineage>
        <taxon>Eukaryota</taxon>
        <taxon>Metazoa</taxon>
        <taxon>Ecdysozoa</taxon>
        <taxon>Nematoda</taxon>
        <taxon>Chromadorea</taxon>
        <taxon>Rhabditida</taxon>
        <taxon>Tylenchina</taxon>
        <taxon>Panagrolaimomorpha</taxon>
        <taxon>Strongyloidoidea</taxon>
        <taxon>Steinernematidae</taxon>
        <taxon>Steinernema</taxon>
    </lineage>
</organism>
<reference evidence="2" key="1">
    <citation type="submission" date="2023-06" db="EMBL/GenBank/DDBJ databases">
        <title>Genomic analysis of the entomopathogenic nematode Steinernema hermaphroditum.</title>
        <authorList>
            <person name="Schwarz E.M."/>
            <person name="Heppert J.K."/>
            <person name="Baniya A."/>
            <person name="Schwartz H.T."/>
            <person name="Tan C.-H."/>
            <person name="Antoshechkin I."/>
            <person name="Sternberg P.W."/>
            <person name="Goodrich-Blair H."/>
            <person name="Dillman A.R."/>
        </authorList>
    </citation>
    <scope>NUCLEOTIDE SEQUENCE</scope>
    <source>
        <strain evidence="2">PS9179</strain>
        <tissue evidence="2">Whole animal</tissue>
    </source>
</reference>
<feature type="compositionally biased region" description="Basic and acidic residues" evidence="1">
    <location>
        <begin position="18"/>
        <end position="34"/>
    </location>
</feature>
<gene>
    <name evidence="2" type="ORF">QR680_004304</name>
</gene>
<evidence type="ECO:0000313" key="3">
    <source>
        <dbReference type="Proteomes" id="UP001175271"/>
    </source>
</evidence>
<comment type="caution">
    <text evidence="2">The sequence shown here is derived from an EMBL/GenBank/DDBJ whole genome shotgun (WGS) entry which is preliminary data.</text>
</comment>
<accession>A0AA39LTT0</accession>
<feature type="region of interest" description="Disordered" evidence="1">
    <location>
        <begin position="101"/>
        <end position="126"/>
    </location>
</feature>
<dbReference type="AlphaFoldDB" id="A0AA39LTT0"/>